<dbReference type="Proteomes" id="UP000521017">
    <property type="component" value="Unassembled WGS sequence"/>
</dbReference>
<dbReference type="PRINTS" id="PR00778">
    <property type="entry name" value="HTHARSR"/>
</dbReference>
<dbReference type="SUPFAM" id="SSF46785">
    <property type="entry name" value="Winged helix' DNA-binding domain"/>
    <property type="match status" value="1"/>
</dbReference>
<proteinExistence type="predicted"/>
<dbReference type="InterPro" id="IPR001845">
    <property type="entry name" value="HTH_ArsR_DNA-bd_dom"/>
</dbReference>
<keyword evidence="2 5" id="KW-0238">DNA-binding</keyword>
<accession>A0A7X0MK82</accession>
<dbReference type="SMART" id="SM00418">
    <property type="entry name" value="HTH_ARSR"/>
    <property type="match status" value="1"/>
</dbReference>
<dbReference type="PROSITE" id="PS50987">
    <property type="entry name" value="HTH_ARSR_2"/>
    <property type="match status" value="1"/>
</dbReference>
<evidence type="ECO:0000313" key="6">
    <source>
        <dbReference type="Proteomes" id="UP000521017"/>
    </source>
</evidence>
<comment type="caution">
    <text evidence="5">The sequence shown here is derived from an EMBL/GenBank/DDBJ whole genome shotgun (WGS) entry which is preliminary data.</text>
</comment>
<reference evidence="5 6" key="1">
    <citation type="submission" date="2020-08" db="EMBL/GenBank/DDBJ databases">
        <title>Genomic Encyclopedia of Type Strains, Phase IV (KMG-V): Genome sequencing to study the core and pangenomes of soil and plant-associated prokaryotes.</title>
        <authorList>
            <person name="Whitman W."/>
        </authorList>
    </citation>
    <scope>NUCLEOTIDE SEQUENCE [LARGE SCALE GENOMIC DNA]</scope>
    <source>
        <strain evidence="5 6">M2T3</strain>
    </source>
</reference>
<dbReference type="PANTHER" id="PTHR33154:SF33">
    <property type="entry name" value="TRANSCRIPTIONAL REPRESSOR SDPR"/>
    <property type="match status" value="1"/>
</dbReference>
<evidence type="ECO:0000256" key="2">
    <source>
        <dbReference type="ARBA" id="ARBA00023125"/>
    </source>
</evidence>
<keyword evidence="3" id="KW-0804">Transcription</keyword>
<dbReference type="NCBIfam" id="NF033788">
    <property type="entry name" value="HTH_metalloreg"/>
    <property type="match status" value="1"/>
</dbReference>
<dbReference type="GO" id="GO:0003700">
    <property type="term" value="F:DNA-binding transcription factor activity"/>
    <property type="evidence" value="ECO:0007669"/>
    <property type="project" value="InterPro"/>
</dbReference>
<dbReference type="InterPro" id="IPR051081">
    <property type="entry name" value="HTH_MetalResp_TranReg"/>
</dbReference>
<dbReference type="PANTHER" id="PTHR33154">
    <property type="entry name" value="TRANSCRIPTIONAL REGULATOR, ARSR FAMILY"/>
    <property type="match status" value="1"/>
</dbReference>
<dbReference type="InterPro" id="IPR011991">
    <property type="entry name" value="ArsR-like_HTH"/>
</dbReference>
<sequence length="98" mass="11477">MNNFELDSFQVIADPSRREILMMLSKKKLSINEIAKNFNISRPAISKHIKVLEVAGFIFVEEKGRERCCMLNPEGLQRIQEWINFLKVKKKTTEKSFC</sequence>
<dbReference type="EMBL" id="JACHCC010000010">
    <property type="protein sequence ID" value="MBB6501781.1"/>
    <property type="molecule type" value="Genomic_DNA"/>
</dbReference>
<keyword evidence="1" id="KW-0805">Transcription regulation</keyword>
<dbReference type="CDD" id="cd00090">
    <property type="entry name" value="HTH_ARSR"/>
    <property type="match status" value="1"/>
</dbReference>
<gene>
    <name evidence="5" type="ORF">HDF25_003956</name>
</gene>
<evidence type="ECO:0000259" key="4">
    <source>
        <dbReference type="PROSITE" id="PS50987"/>
    </source>
</evidence>
<organism evidence="5 6">
    <name type="scientific">Pedobacter cryoconitis</name>
    <dbReference type="NCBI Taxonomy" id="188932"/>
    <lineage>
        <taxon>Bacteria</taxon>
        <taxon>Pseudomonadati</taxon>
        <taxon>Bacteroidota</taxon>
        <taxon>Sphingobacteriia</taxon>
        <taxon>Sphingobacteriales</taxon>
        <taxon>Sphingobacteriaceae</taxon>
        <taxon>Pedobacter</taxon>
    </lineage>
</organism>
<evidence type="ECO:0000256" key="1">
    <source>
        <dbReference type="ARBA" id="ARBA00023015"/>
    </source>
</evidence>
<dbReference type="InterPro" id="IPR036388">
    <property type="entry name" value="WH-like_DNA-bd_sf"/>
</dbReference>
<evidence type="ECO:0000313" key="5">
    <source>
        <dbReference type="EMBL" id="MBB6501781.1"/>
    </source>
</evidence>
<dbReference type="InterPro" id="IPR036390">
    <property type="entry name" value="WH_DNA-bd_sf"/>
</dbReference>
<feature type="domain" description="HTH arsR-type" evidence="4">
    <location>
        <begin position="1"/>
        <end position="91"/>
    </location>
</feature>
<protein>
    <submittedName>
        <fullName evidence="5">DNA-binding transcriptional ArsR family regulator</fullName>
    </submittedName>
</protein>
<name>A0A7X0MK82_9SPHI</name>
<dbReference type="GO" id="GO:0003677">
    <property type="term" value="F:DNA binding"/>
    <property type="evidence" value="ECO:0007669"/>
    <property type="project" value="UniProtKB-KW"/>
</dbReference>
<evidence type="ECO:0000256" key="3">
    <source>
        <dbReference type="ARBA" id="ARBA00023163"/>
    </source>
</evidence>
<dbReference type="Pfam" id="PF01022">
    <property type="entry name" value="HTH_5"/>
    <property type="match status" value="1"/>
</dbReference>
<dbReference type="Gene3D" id="1.10.10.10">
    <property type="entry name" value="Winged helix-like DNA-binding domain superfamily/Winged helix DNA-binding domain"/>
    <property type="match status" value="1"/>
</dbReference>
<dbReference type="AlphaFoldDB" id="A0A7X0MK82"/>
<dbReference type="RefSeq" id="WP_184627835.1">
    <property type="nucleotide sequence ID" value="NZ_JACHCC010000010.1"/>
</dbReference>